<evidence type="ECO:0000313" key="1">
    <source>
        <dbReference type="EMBL" id="KAJ3537890.1"/>
    </source>
</evidence>
<evidence type="ECO:0000313" key="2">
    <source>
        <dbReference type="Proteomes" id="UP001148662"/>
    </source>
</evidence>
<dbReference type="Proteomes" id="UP001148662">
    <property type="component" value="Unassembled WGS sequence"/>
</dbReference>
<accession>A0ACC1SEJ8</accession>
<dbReference type="EMBL" id="JANHOG010001389">
    <property type="protein sequence ID" value="KAJ3537890.1"/>
    <property type="molecule type" value="Genomic_DNA"/>
</dbReference>
<name>A0ACC1SEJ8_9APHY</name>
<comment type="caution">
    <text evidence="1">The sequence shown here is derived from an EMBL/GenBank/DDBJ whole genome shotgun (WGS) entry which is preliminary data.</text>
</comment>
<gene>
    <name evidence="1" type="ORF">NM688_g6600</name>
</gene>
<sequence length="163" mass="16606">MLPFFVCHEAPSALTLTASFAGDMEAGDATSAASGPFALKVISPSLSARPAVPVDSPLHSTLIVVGCPFPSFAPAFCTFLAITPSFPALGEAPSTPSVRATFTFEFANGPIITPEAGPEPLAGPARSAERIPDELVHAPPITGVFFSGADESGGKSVGSRMEC</sequence>
<protein>
    <submittedName>
        <fullName evidence="1">Uncharacterized protein</fullName>
    </submittedName>
</protein>
<reference evidence="1" key="1">
    <citation type="submission" date="2022-07" db="EMBL/GenBank/DDBJ databases">
        <title>Genome Sequence of Phlebia brevispora.</title>
        <authorList>
            <person name="Buettner E."/>
        </authorList>
    </citation>
    <scope>NUCLEOTIDE SEQUENCE</scope>
    <source>
        <strain evidence="1">MPL23</strain>
    </source>
</reference>
<keyword evidence="2" id="KW-1185">Reference proteome</keyword>
<proteinExistence type="predicted"/>
<organism evidence="1 2">
    <name type="scientific">Phlebia brevispora</name>
    <dbReference type="NCBI Taxonomy" id="194682"/>
    <lineage>
        <taxon>Eukaryota</taxon>
        <taxon>Fungi</taxon>
        <taxon>Dikarya</taxon>
        <taxon>Basidiomycota</taxon>
        <taxon>Agaricomycotina</taxon>
        <taxon>Agaricomycetes</taxon>
        <taxon>Polyporales</taxon>
        <taxon>Meruliaceae</taxon>
        <taxon>Phlebia</taxon>
    </lineage>
</organism>